<protein>
    <recommendedName>
        <fullName evidence="4">WRC domain-containing protein</fullName>
    </recommendedName>
</protein>
<feature type="domain" description="WRC" evidence="4">
    <location>
        <begin position="164"/>
        <end position="208"/>
    </location>
</feature>
<dbReference type="OMA" id="NDERQAG"/>
<dbReference type="HOGENOM" id="CLU_058711_0_0_1"/>
<feature type="region of interest" description="Disordered" evidence="3">
    <location>
        <begin position="205"/>
        <end position="299"/>
    </location>
</feature>
<organism evidence="5">
    <name type="scientific">Oryza brachyantha</name>
    <name type="common">malo sina</name>
    <dbReference type="NCBI Taxonomy" id="4533"/>
    <lineage>
        <taxon>Eukaryota</taxon>
        <taxon>Viridiplantae</taxon>
        <taxon>Streptophyta</taxon>
        <taxon>Embryophyta</taxon>
        <taxon>Tracheophyta</taxon>
        <taxon>Spermatophyta</taxon>
        <taxon>Magnoliopsida</taxon>
        <taxon>Liliopsida</taxon>
        <taxon>Poales</taxon>
        <taxon>Poaceae</taxon>
        <taxon>BOP clade</taxon>
        <taxon>Oryzoideae</taxon>
        <taxon>Oryzeae</taxon>
        <taxon>Oryzinae</taxon>
        <taxon>Oryza</taxon>
    </lineage>
</organism>
<dbReference type="PANTHER" id="PTHR34680:SF3">
    <property type="entry name" value="EXPRESSED PROTEIN"/>
    <property type="match status" value="1"/>
</dbReference>
<keyword evidence="1" id="KW-0539">Nucleus</keyword>
<reference evidence="5" key="1">
    <citation type="submission" date="2013-04" db="UniProtKB">
        <authorList>
            <consortium name="EnsemblPlants"/>
        </authorList>
    </citation>
    <scope>IDENTIFICATION</scope>
</reference>
<keyword evidence="6" id="KW-1185">Reference proteome</keyword>
<dbReference type="AlphaFoldDB" id="J3LCX9"/>
<feature type="compositionally biased region" description="Polar residues" evidence="3">
    <location>
        <begin position="255"/>
        <end position="267"/>
    </location>
</feature>
<feature type="compositionally biased region" description="Polar residues" evidence="3">
    <location>
        <begin position="340"/>
        <end position="359"/>
    </location>
</feature>
<dbReference type="Proteomes" id="UP000006038">
    <property type="component" value="Unassembled WGS sequence"/>
</dbReference>
<feature type="compositionally biased region" description="Low complexity" evidence="3">
    <location>
        <begin position="213"/>
        <end position="250"/>
    </location>
</feature>
<evidence type="ECO:0000313" key="5">
    <source>
        <dbReference type="EnsemblPlants" id="OB02G24960.1"/>
    </source>
</evidence>
<evidence type="ECO:0000256" key="1">
    <source>
        <dbReference type="ARBA" id="ARBA00023242"/>
    </source>
</evidence>
<dbReference type="EnsemblPlants" id="OB02G24960.1">
    <property type="protein sequence ID" value="OB02G24960.1"/>
    <property type="gene ID" value="OB02G24960"/>
</dbReference>
<proteinExistence type="predicted"/>
<dbReference type="STRING" id="4533.J3LCX9"/>
<feature type="region of interest" description="Disordered" evidence="3">
    <location>
        <begin position="319"/>
        <end position="390"/>
    </location>
</feature>
<dbReference type="PROSITE" id="PS51667">
    <property type="entry name" value="WRC"/>
    <property type="match status" value="1"/>
</dbReference>
<comment type="caution">
    <text evidence="2">Lacks conserved residue(s) required for the propagation of feature annotation.</text>
</comment>
<evidence type="ECO:0000259" key="4">
    <source>
        <dbReference type="PROSITE" id="PS51667"/>
    </source>
</evidence>
<dbReference type="Pfam" id="PF08879">
    <property type="entry name" value="WRC"/>
    <property type="match status" value="1"/>
</dbReference>
<sequence length="410" mass="44765">MRIRRSAARVLGSAYFASRVDVSGNNLSPELTMVGPIVHGGGGGPSNPMGTIEGVCILSQSPWDLPYETDNPNPLEDPFDKYMVRIPHRASFTFNNDNNDKMYVDDILEQKKQEEDEEVKDHKTAHKEKQGDDIGMKKTMNKETSMQEEKDMVVEEMENNDERQAGVWYCHKNDGKRWHCRNIVDGPKTLCDYHLAKSRSYYAPTGEKGALASSKSSNTKTSTTRFSLPKSTAPAASSKASAIGKAALAKPSCRSRPTTAGAASSSKAVAPGKSKAATSSTRPTSQRRKRKSTNGNGNGNGSCGDYYFYDLFGPFRGKDRRNSSSHRPASAGAEDEEHLQQQQHNNLDGDNLSNESSITGGDKENDGDYVVRGGGAGNGKGKGKMSAVEKVQFPKITKKRIKERSLKSLL</sequence>
<dbReference type="InterPro" id="IPR014977">
    <property type="entry name" value="WRC_dom"/>
</dbReference>
<accession>J3LCX9</accession>
<evidence type="ECO:0000256" key="2">
    <source>
        <dbReference type="PROSITE-ProRule" id="PRU01002"/>
    </source>
</evidence>
<evidence type="ECO:0000313" key="6">
    <source>
        <dbReference type="Proteomes" id="UP000006038"/>
    </source>
</evidence>
<dbReference type="PANTHER" id="PTHR34680">
    <property type="entry name" value="EXPRESSED PROTEIN"/>
    <property type="match status" value="1"/>
</dbReference>
<evidence type="ECO:0000256" key="3">
    <source>
        <dbReference type="SAM" id="MobiDB-lite"/>
    </source>
</evidence>
<dbReference type="Gramene" id="OB02G24960.1">
    <property type="protein sequence ID" value="OB02G24960.1"/>
    <property type="gene ID" value="OB02G24960"/>
</dbReference>
<name>J3LCX9_ORYBR</name>